<comment type="caution">
    <text evidence="1">The sequence shown here is derived from an EMBL/GenBank/DDBJ whole genome shotgun (WGS) entry which is preliminary data.</text>
</comment>
<gene>
    <name evidence="1" type="ORF">AMJ44_06195</name>
</gene>
<protein>
    <submittedName>
        <fullName evidence="1">Uncharacterized protein</fullName>
    </submittedName>
</protein>
<proteinExistence type="predicted"/>
<evidence type="ECO:0000313" key="2">
    <source>
        <dbReference type="Proteomes" id="UP000051861"/>
    </source>
</evidence>
<name>A0A0S7Y2B7_UNCSA</name>
<accession>A0A0S7Y2B7</accession>
<reference evidence="1 2" key="1">
    <citation type="journal article" date="2015" name="Microbiome">
        <title>Genomic resolution of linkages in carbon, nitrogen, and sulfur cycling among widespread estuary sediment bacteria.</title>
        <authorList>
            <person name="Baker B.J."/>
            <person name="Lazar C.S."/>
            <person name="Teske A.P."/>
            <person name="Dick G.J."/>
        </authorList>
    </citation>
    <scope>NUCLEOTIDE SEQUENCE [LARGE SCALE GENOMIC DNA]</scope>
    <source>
        <strain evidence="1">DG_54_3</strain>
    </source>
</reference>
<dbReference type="AlphaFoldDB" id="A0A0S7Y2B7"/>
<sequence length="215" mass="24648">MSIELNIIAGIPRQGSREFDPGMAKELKFEDKNKNGVIERSSQENDWQEEGYKSYIDINQDGKILEAEAKYYLGKYALEDDEKFIILSYRLGNLSKVRDALEKSHLLREMTLEILEAGLTPGRLLRLFVLEAKIIPTIAHPRMQGILLRFLVSKAMGADLNSDQRELFLSKAAETALAFKDSREKNKTLSRIAKVIMERGSAVQWLKIFNFFDIF</sequence>
<dbReference type="Proteomes" id="UP000051861">
    <property type="component" value="Unassembled WGS sequence"/>
</dbReference>
<evidence type="ECO:0000313" key="1">
    <source>
        <dbReference type="EMBL" id="KPJ68591.1"/>
    </source>
</evidence>
<dbReference type="EMBL" id="LIZX01000049">
    <property type="protein sequence ID" value="KPJ68591.1"/>
    <property type="molecule type" value="Genomic_DNA"/>
</dbReference>
<organism evidence="1 2">
    <name type="scientific">candidate division WOR-1 bacterium DG_54_3</name>
    <dbReference type="NCBI Taxonomy" id="1703775"/>
    <lineage>
        <taxon>Bacteria</taxon>
        <taxon>Bacillati</taxon>
        <taxon>Saganbacteria</taxon>
    </lineage>
</organism>